<dbReference type="AlphaFoldDB" id="A0A2M6XAR0"/>
<proteinExistence type="inferred from homology"/>
<dbReference type="SMART" id="SM00732">
    <property type="entry name" value="YqgFc"/>
    <property type="match status" value="1"/>
</dbReference>
<dbReference type="PANTHER" id="PTHR33317:SF4">
    <property type="entry name" value="POLYNUCLEOTIDYL TRANSFERASE, RIBONUCLEASE H-LIKE SUPERFAMILY PROTEIN"/>
    <property type="match status" value="1"/>
</dbReference>
<dbReference type="GO" id="GO:0004518">
    <property type="term" value="F:nuclease activity"/>
    <property type="evidence" value="ECO:0007669"/>
    <property type="project" value="UniProtKB-KW"/>
</dbReference>
<comment type="function">
    <text evidence="5">Could be a nuclease involved in processing of the 5'-end of pre-16S rRNA.</text>
</comment>
<organism evidence="7 8">
    <name type="scientific">Candidatus Shapirobacteria bacterium CG09_land_8_20_14_0_10_49_15</name>
    <dbReference type="NCBI Taxonomy" id="1974482"/>
    <lineage>
        <taxon>Bacteria</taxon>
        <taxon>Candidatus Shapironibacteriota</taxon>
    </lineage>
</organism>
<dbReference type="Pfam" id="PF03652">
    <property type="entry name" value="RuvX"/>
    <property type="match status" value="1"/>
</dbReference>
<evidence type="ECO:0000313" key="7">
    <source>
        <dbReference type="EMBL" id="PIU02170.1"/>
    </source>
</evidence>
<dbReference type="InterPro" id="IPR005227">
    <property type="entry name" value="YqgF"/>
</dbReference>
<evidence type="ECO:0000313" key="8">
    <source>
        <dbReference type="Proteomes" id="UP000231214"/>
    </source>
</evidence>
<evidence type="ECO:0000256" key="4">
    <source>
        <dbReference type="ARBA" id="ARBA00022801"/>
    </source>
</evidence>
<sequence>MILGIDFGLKRIGLALADQDLVEPFKVVNNSSAGFKKLVEICRQYQISQIVVGLPEGRLVPAVKQFAQKLKRAAGLPVAFQDESLTTQDALAKMIMSGKKQQARRQTDTVAAALILENYLQRTNNV</sequence>
<evidence type="ECO:0000256" key="5">
    <source>
        <dbReference type="HAMAP-Rule" id="MF_00651"/>
    </source>
</evidence>
<keyword evidence="3 5" id="KW-0540">Nuclease</keyword>
<dbReference type="HAMAP" id="MF_00651">
    <property type="entry name" value="Nuclease_YqgF"/>
    <property type="match status" value="1"/>
</dbReference>
<name>A0A2M6XAR0_9BACT</name>
<dbReference type="SUPFAM" id="SSF53098">
    <property type="entry name" value="Ribonuclease H-like"/>
    <property type="match status" value="1"/>
</dbReference>
<accession>A0A2M6XAR0</accession>
<dbReference type="InterPro" id="IPR006641">
    <property type="entry name" value="YqgF/RNaseH-like_dom"/>
</dbReference>
<dbReference type="Gene3D" id="3.30.420.140">
    <property type="entry name" value="YqgF/RNase H-like domain"/>
    <property type="match status" value="1"/>
</dbReference>
<comment type="subcellular location">
    <subcellularLocation>
        <location evidence="5">Cytoplasm</location>
    </subcellularLocation>
</comment>
<evidence type="ECO:0000259" key="6">
    <source>
        <dbReference type="SMART" id="SM00732"/>
    </source>
</evidence>
<evidence type="ECO:0000256" key="2">
    <source>
        <dbReference type="ARBA" id="ARBA00022517"/>
    </source>
</evidence>
<feature type="domain" description="YqgF/RNase H-like" evidence="6">
    <location>
        <begin position="1"/>
        <end position="90"/>
    </location>
</feature>
<dbReference type="NCBIfam" id="TIGR00250">
    <property type="entry name" value="RNAse_H_YqgF"/>
    <property type="match status" value="1"/>
</dbReference>
<comment type="caution">
    <text evidence="7">The sequence shown here is derived from an EMBL/GenBank/DDBJ whole genome shotgun (WGS) entry which is preliminary data.</text>
</comment>
<keyword evidence="1 5" id="KW-0963">Cytoplasm</keyword>
<reference evidence="8" key="1">
    <citation type="submission" date="2017-09" db="EMBL/GenBank/DDBJ databases">
        <title>Depth-based differentiation of microbial function through sediment-hosted aquifers and enrichment of novel symbionts in the deep terrestrial subsurface.</title>
        <authorList>
            <person name="Probst A.J."/>
            <person name="Ladd B."/>
            <person name="Jarett J.K."/>
            <person name="Geller-Mcgrath D.E."/>
            <person name="Sieber C.M.K."/>
            <person name="Emerson J.B."/>
            <person name="Anantharaman K."/>
            <person name="Thomas B.C."/>
            <person name="Malmstrom R."/>
            <person name="Stieglmeier M."/>
            <person name="Klingl A."/>
            <person name="Woyke T."/>
            <person name="Ryan C.M."/>
            <person name="Banfield J.F."/>
        </authorList>
    </citation>
    <scope>NUCLEOTIDE SEQUENCE [LARGE SCALE GENOMIC DNA]</scope>
</reference>
<dbReference type="InterPro" id="IPR037027">
    <property type="entry name" value="YqgF/RNaseH-like_dom_sf"/>
</dbReference>
<dbReference type="GO" id="GO:0005829">
    <property type="term" value="C:cytosol"/>
    <property type="evidence" value="ECO:0007669"/>
    <property type="project" value="TreeGrafter"/>
</dbReference>
<dbReference type="CDD" id="cd16964">
    <property type="entry name" value="YqgF"/>
    <property type="match status" value="1"/>
</dbReference>
<dbReference type="EC" id="3.1.-.-" evidence="5"/>
<comment type="similarity">
    <text evidence="5">Belongs to the YqgF HJR family.</text>
</comment>
<keyword evidence="2 5" id="KW-0690">Ribosome biogenesis</keyword>
<keyword evidence="4 5" id="KW-0378">Hydrolase</keyword>
<gene>
    <name evidence="7" type="ORF">COT66_01830</name>
</gene>
<dbReference type="PANTHER" id="PTHR33317">
    <property type="entry name" value="POLYNUCLEOTIDYL TRANSFERASE, RIBONUCLEASE H-LIKE SUPERFAMILY PROTEIN"/>
    <property type="match status" value="1"/>
</dbReference>
<dbReference type="InterPro" id="IPR012337">
    <property type="entry name" value="RNaseH-like_sf"/>
</dbReference>
<dbReference type="GO" id="GO:0016788">
    <property type="term" value="F:hydrolase activity, acting on ester bonds"/>
    <property type="evidence" value="ECO:0007669"/>
    <property type="project" value="UniProtKB-UniRule"/>
</dbReference>
<dbReference type="GO" id="GO:0000967">
    <property type="term" value="P:rRNA 5'-end processing"/>
    <property type="evidence" value="ECO:0007669"/>
    <property type="project" value="UniProtKB-UniRule"/>
</dbReference>
<evidence type="ECO:0000256" key="3">
    <source>
        <dbReference type="ARBA" id="ARBA00022722"/>
    </source>
</evidence>
<dbReference type="EMBL" id="PEZK01000026">
    <property type="protein sequence ID" value="PIU02170.1"/>
    <property type="molecule type" value="Genomic_DNA"/>
</dbReference>
<dbReference type="Proteomes" id="UP000231214">
    <property type="component" value="Unassembled WGS sequence"/>
</dbReference>
<evidence type="ECO:0000256" key="1">
    <source>
        <dbReference type="ARBA" id="ARBA00022490"/>
    </source>
</evidence>
<protein>
    <recommendedName>
        <fullName evidence="5">Putative pre-16S rRNA nuclease</fullName>
        <ecNumber evidence="5">3.1.-.-</ecNumber>
    </recommendedName>
</protein>